<dbReference type="OrthoDB" id="411823at2759"/>
<sequence length="124" mass="13946">MKLVVTSPRSLRKAGLCAFWVRAHGVIAGNERAYELARRVALTKKTASDYDKFPLSYANKVIRAASLEEWQERYAEGITGEVTKCFFPLAEQAYRVLRQMEMTSQMAQTLRNTAGSQNTHTGLS</sequence>
<keyword evidence="2" id="KW-1185">Reference proteome</keyword>
<dbReference type="Proteomes" id="UP000299102">
    <property type="component" value="Unassembled WGS sequence"/>
</dbReference>
<evidence type="ECO:0000313" key="1">
    <source>
        <dbReference type="EMBL" id="GBP73626.1"/>
    </source>
</evidence>
<dbReference type="EMBL" id="BGZK01001180">
    <property type="protein sequence ID" value="GBP73626.1"/>
    <property type="molecule type" value="Genomic_DNA"/>
</dbReference>
<organism evidence="1 2">
    <name type="scientific">Eumeta variegata</name>
    <name type="common">Bagworm moth</name>
    <name type="synonym">Eumeta japonica</name>
    <dbReference type="NCBI Taxonomy" id="151549"/>
    <lineage>
        <taxon>Eukaryota</taxon>
        <taxon>Metazoa</taxon>
        <taxon>Ecdysozoa</taxon>
        <taxon>Arthropoda</taxon>
        <taxon>Hexapoda</taxon>
        <taxon>Insecta</taxon>
        <taxon>Pterygota</taxon>
        <taxon>Neoptera</taxon>
        <taxon>Endopterygota</taxon>
        <taxon>Lepidoptera</taxon>
        <taxon>Glossata</taxon>
        <taxon>Ditrysia</taxon>
        <taxon>Tineoidea</taxon>
        <taxon>Psychidae</taxon>
        <taxon>Oiketicinae</taxon>
        <taxon>Eumeta</taxon>
    </lineage>
</organism>
<protein>
    <recommendedName>
        <fullName evidence="3">RNase H type-1 domain-containing protein</fullName>
    </recommendedName>
</protein>
<accession>A0A4C1YC22</accession>
<reference evidence="1 2" key="1">
    <citation type="journal article" date="2019" name="Commun. Biol.">
        <title>The bagworm genome reveals a unique fibroin gene that provides high tensile strength.</title>
        <authorList>
            <person name="Kono N."/>
            <person name="Nakamura H."/>
            <person name="Ohtoshi R."/>
            <person name="Tomita M."/>
            <person name="Numata K."/>
            <person name="Arakawa K."/>
        </authorList>
    </citation>
    <scope>NUCLEOTIDE SEQUENCE [LARGE SCALE GENOMIC DNA]</scope>
</reference>
<name>A0A4C1YC22_EUMVA</name>
<evidence type="ECO:0000313" key="2">
    <source>
        <dbReference type="Proteomes" id="UP000299102"/>
    </source>
</evidence>
<evidence type="ECO:0008006" key="3">
    <source>
        <dbReference type="Google" id="ProtNLM"/>
    </source>
</evidence>
<comment type="caution">
    <text evidence="1">The sequence shown here is derived from an EMBL/GenBank/DDBJ whole genome shotgun (WGS) entry which is preliminary data.</text>
</comment>
<proteinExistence type="predicted"/>
<dbReference type="AlphaFoldDB" id="A0A4C1YC22"/>
<gene>
    <name evidence="1" type="ORF">EVAR_49248_1</name>
</gene>